<accession>A0A2H1VIR7</accession>
<dbReference type="AlphaFoldDB" id="A0A2H1VIR7"/>
<dbReference type="EMBL" id="ODYU01002775">
    <property type="protein sequence ID" value="SOQ40686.1"/>
    <property type="molecule type" value="Genomic_DNA"/>
</dbReference>
<reference evidence="2" key="1">
    <citation type="submission" date="2016-07" db="EMBL/GenBank/DDBJ databases">
        <authorList>
            <person name="Bretaudeau A."/>
        </authorList>
    </citation>
    <scope>NUCLEOTIDE SEQUENCE</scope>
    <source>
        <strain evidence="2">Rice</strain>
        <tissue evidence="2">Whole body</tissue>
    </source>
</reference>
<protein>
    <submittedName>
        <fullName evidence="2">SFRICE_020812</fullName>
    </submittedName>
</protein>
<proteinExistence type="predicted"/>
<name>A0A2H1VIR7_SPOFR</name>
<organism evidence="2">
    <name type="scientific">Spodoptera frugiperda</name>
    <name type="common">Fall armyworm</name>
    <dbReference type="NCBI Taxonomy" id="7108"/>
    <lineage>
        <taxon>Eukaryota</taxon>
        <taxon>Metazoa</taxon>
        <taxon>Ecdysozoa</taxon>
        <taxon>Arthropoda</taxon>
        <taxon>Hexapoda</taxon>
        <taxon>Insecta</taxon>
        <taxon>Pterygota</taxon>
        <taxon>Neoptera</taxon>
        <taxon>Endopterygota</taxon>
        <taxon>Lepidoptera</taxon>
        <taxon>Glossata</taxon>
        <taxon>Ditrysia</taxon>
        <taxon>Noctuoidea</taxon>
        <taxon>Noctuidae</taxon>
        <taxon>Amphipyrinae</taxon>
        <taxon>Spodoptera</taxon>
    </lineage>
</organism>
<gene>
    <name evidence="2" type="ORF">SFRICE_020812</name>
</gene>
<evidence type="ECO:0000256" key="1">
    <source>
        <dbReference type="SAM" id="MobiDB-lite"/>
    </source>
</evidence>
<evidence type="ECO:0000313" key="2">
    <source>
        <dbReference type="EMBL" id="SOQ40686.1"/>
    </source>
</evidence>
<sequence>MTMTSSRITISAVAVEDSLCPNATRWQGKCATSTALASPPRSLLGSERRAEKRPSVARAMCSPPLPEPISGSPALSRSLLQGDYHLYPGCTTGRSSGTAPHHDYPCSKFHLDRFNRFDVEDPARPRDMNDCLGSRNEINQKILLEKEKEVEIAFPNN</sequence>
<feature type="region of interest" description="Disordered" evidence="1">
    <location>
        <begin position="36"/>
        <end position="74"/>
    </location>
</feature>